<feature type="compositionally biased region" description="Pro residues" evidence="1">
    <location>
        <begin position="284"/>
        <end position="296"/>
    </location>
</feature>
<comment type="caution">
    <text evidence="4">The sequence shown here is derived from an EMBL/GenBank/DDBJ whole genome shotgun (WGS) entry which is preliminary data.</text>
</comment>
<sequence length="435" mass="47609">MKLIVGTLLASALGSTAAQSGPLKLNIVPEVLSGSQWNNCATFPLPTNVMNCDKTIRYRYEITNLSTNSSTTLLAAYDGIVNLFPKPVIISPSQTIQTYTLYEEINVCKNHGISLEQRGFVVGSAGPQYLPAKASGEAIISIPSMDPRISALSSSCKYSGRECQSYAEEFGCIKGEAELEFKIRKDDIACHDVSQVEVTIDGTKEVIALEDAYTCNNREFCQGEDWTLKKKKYVNSCKNEGGVQPLIYDPIEMTFYFNTVPEILRPVQFKLTIDGQDPVKPDPTLAPKPPTKPPTPATQIIDEGAECVKKSDKVHFRVTNRACSASQNEQQRLLRHNSGDKKKKSKFSCTETSDFGSCPGPFKINGIKYDTGKVFTVFEPSNDLEVEVQCDDNGPIQTIGLHTSCSVDFAIGHTFGALQLVGFEIGNTLVVGTNK</sequence>
<feature type="chain" id="PRO_5041943626" description="DUF7467 domain-containing protein" evidence="2">
    <location>
        <begin position="19"/>
        <end position="435"/>
    </location>
</feature>
<keyword evidence="5" id="KW-1185">Reference proteome</keyword>
<reference evidence="4 5" key="1">
    <citation type="journal article" date="2021" name="Sci. Rep.">
        <title>The genome of the diatom Chaetoceros tenuissimus carries an ancient integrated fragment of an extant virus.</title>
        <authorList>
            <person name="Hongo Y."/>
            <person name="Kimura K."/>
            <person name="Takaki Y."/>
            <person name="Yoshida Y."/>
            <person name="Baba S."/>
            <person name="Kobayashi G."/>
            <person name="Nagasaki K."/>
            <person name="Hano T."/>
            <person name="Tomaru Y."/>
        </authorList>
    </citation>
    <scope>NUCLEOTIDE SEQUENCE [LARGE SCALE GENOMIC DNA]</scope>
    <source>
        <strain evidence="4 5">NIES-3715</strain>
    </source>
</reference>
<evidence type="ECO:0000256" key="2">
    <source>
        <dbReference type="SAM" id="SignalP"/>
    </source>
</evidence>
<evidence type="ECO:0000313" key="4">
    <source>
        <dbReference type="EMBL" id="GFH52244.1"/>
    </source>
</evidence>
<dbReference type="Pfam" id="PF24269">
    <property type="entry name" value="DUF7467"/>
    <property type="match status" value="1"/>
</dbReference>
<gene>
    <name evidence="4" type="ORF">CTEN210_08720</name>
</gene>
<accession>A0AAD3CX69</accession>
<evidence type="ECO:0000259" key="3">
    <source>
        <dbReference type="Pfam" id="PF24269"/>
    </source>
</evidence>
<dbReference type="AlphaFoldDB" id="A0AAD3CX69"/>
<proteinExistence type="predicted"/>
<feature type="signal peptide" evidence="2">
    <location>
        <begin position="1"/>
        <end position="18"/>
    </location>
</feature>
<dbReference type="Proteomes" id="UP001054902">
    <property type="component" value="Unassembled WGS sequence"/>
</dbReference>
<feature type="region of interest" description="Disordered" evidence="1">
    <location>
        <begin position="275"/>
        <end position="296"/>
    </location>
</feature>
<evidence type="ECO:0000313" key="5">
    <source>
        <dbReference type="Proteomes" id="UP001054902"/>
    </source>
</evidence>
<dbReference type="EMBL" id="BLLK01000045">
    <property type="protein sequence ID" value="GFH52244.1"/>
    <property type="molecule type" value="Genomic_DNA"/>
</dbReference>
<feature type="domain" description="DUF7467" evidence="3">
    <location>
        <begin position="383"/>
        <end position="423"/>
    </location>
</feature>
<organism evidence="4 5">
    <name type="scientific">Chaetoceros tenuissimus</name>
    <dbReference type="NCBI Taxonomy" id="426638"/>
    <lineage>
        <taxon>Eukaryota</taxon>
        <taxon>Sar</taxon>
        <taxon>Stramenopiles</taxon>
        <taxon>Ochrophyta</taxon>
        <taxon>Bacillariophyta</taxon>
        <taxon>Coscinodiscophyceae</taxon>
        <taxon>Chaetocerotophycidae</taxon>
        <taxon>Chaetocerotales</taxon>
        <taxon>Chaetocerotaceae</taxon>
        <taxon>Chaetoceros</taxon>
    </lineage>
</organism>
<protein>
    <recommendedName>
        <fullName evidence="3">DUF7467 domain-containing protein</fullName>
    </recommendedName>
</protein>
<dbReference type="InterPro" id="IPR055890">
    <property type="entry name" value="DUF7467"/>
</dbReference>
<keyword evidence="2" id="KW-0732">Signal</keyword>
<evidence type="ECO:0000256" key="1">
    <source>
        <dbReference type="SAM" id="MobiDB-lite"/>
    </source>
</evidence>
<name>A0AAD3CX69_9STRA</name>